<protein>
    <submittedName>
        <fullName evidence="1">Uncharacterized protein</fullName>
    </submittedName>
</protein>
<proteinExistence type="predicted"/>
<accession>A0ABU4KQX5</accession>
<dbReference type="EMBL" id="JAMYEC010000006">
    <property type="protein sequence ID" value="MDX2335359.1"/>
    <property type="molecule type" value="Genomic_DNA"/>
</dbReference>
<gene>
    <name evidence="1" type="ORF">NJD11_10475</name>
</gene>
<organism evidence="1 2">
    <name type="scientific">Brevundimonas vesicularis</name>
    <name type="common">Pseudomonas vesicularis</name>
    <dbReference type="NCBI Taxonomy" id="41276"/>
    <lineage>
        <taxon>Bacteria</taxon>
        <taxon>Pseudomonadati</taxon>
        <taxon>Pseudomonadota</taxon>
        <taxon>Alphaproteobacteria</taxon>
        <taxon>Caulobacterales</taxon>
        <taxon>Caulobacteraceae</taxon>
        <taxon>Brevundimonas</taxon>
    </lineage>
</organism>
<dbReference type="Proteomes" id="UP001272940">
    <property type="component" value="Unassembled WGS sequence"/>
</dbReference>
<keyword evidence="2" id="KW-1185">Reference proteome</keyword>
<sequence>MTHEGSLSEERDSELNHLLVTSDPAQILGLDVDQWVVLGRSSSEAAAWIQSVLDLNGDECVSLTSSVMAAADFLIHRGARFIDADEDRVQVPLLGDVKRSETASVYSPNMDIVRRAKKTLAHFEILPTRPDVCAEWDGSLLRVPGADMFGIDVIDLTGRARGLVEGPFLALSPGRWRVDSEWSIGDFTSEVALQFSWGPYGNTINYFEPARRQGRYRVTMDALWSNVAPAMLGVSLMHPCFHGSLALIKLHLSRVH</sequence>
<reference evidence="1 2" key="1">
    <citation type="journal article" date="2023" name="FEMS Microbes">
        <title>Whole genomes of deep-sea sponge-associated bacteria exhibit high novel natural product potential.</title>
        <authorList>
            <person name="Hesketh-Best P.J."/>
            <person name="January G.G."/>
            <person name="Koch M.J."/>
            <person name="Warburton P.J."/>
            <person name="Howell K.L."/>
            <person name="Upton M."/>
        </authorList>
    </citation>
    <scope>NUCLEOTIDE SEQUENCE [LARGE SCALE GENOMIC DNA]</scope>
    <source>
        <strain evidence="1 2">PC206-O</strain>
    </source>
</reference>
<comment type="caution">
    <text evidence="1">The sequence shown here is derived from an EMBL/GenBank/DDBJ whole genome shotgun (WGS) entry which is preliminary data.</text>
</comment>
<evidence type="ECO:0000313" key="2">
    <source>
        <dbReference type="Proteomes" id="UP001272940"/>
    </source>
</evidence>
<evidence type="ECO:0000313" key="1">
    <source>
        <dbReference type="EMBL" id="MDX2335359.1"/>
    </source>
</evidence>
<name>A0ABU4KQX5_BREVE</name>